<evidence type="ECO:0000256" key="3">
    <source>
        <dbReference type="SAM" id="SignalP"/>
    </source>
</evidence>
<feature type="compositionally biased region" description="Basic and acidic residues" evidence="1">
    <location>
        <begin position="311"/>
        <end position="327"/>
    </location>
</feature>
<feature type="transmembrane region" description="Helical" evidence="2">
    <location>
        <begin position="162"/>
        <end position="182"/>
    </location>
</feature>
<keyword evidence="2" id="KW-0472">Membrane</keyword>
<evidence type="ECO:0000256" key="2">
    <source>
        <dbReference type="SAM" id="Phobius"/>
    </source>
</evidence>
<keyword evidence="2" id="KW-1133">Transmembrane helix</keyword>
<gene>
    <name evidence="4" type="ORF">DDR33_17595</name>
</gene>
<protein>
    <recommendedName>
        <fullName evidence="6">Protein BatD</fullName>
    </recommendedName>
</protein>
<evidence type="ECO:0000256" key="1">
    <source>
        <dbReference type="SAM" id="MobiDB-lite"/>
    </source>
</evidence>
<dbReference type="EMBL" id="QEAS01000015">
    <property type="protein sequence ID" value="PWG79332.1"/>
    <property type="molecule type" value="Genomic_DNA"/>
</dbReference>
<dbReference type="OrthoDB" id="9807384at2"/>
<sequence length="327" mass="37916">MVKYLFYSKLYLILLFTIGSFSADAQTSTRVNARLDQVSMPLGDQTTLHLSITFPAKDSVRLPVLKDSIGKVQIVSMKADTSFAKDDISTETIAQHITVTSFEPGTYTIPAFTFHTKAGEFNTKELTLQVLPVQVDTSKAFYDIKQPLSLKYTFLDWLRDNWYWVALPLFLIILIFFLYRYFKNRPRKQVQQEEVKVPVLPEHELALNKLEDLRNKKLWQQDQVKLYHSELTDIVREYLEKRFRIKAMEQTSEEIFRSLRHSGLEDTDRDKLRQILTLADLVKFAKEKPLPAENESSMDTAIMFVTSTQKKASEPENKEGDRKNGLS</sequence>
<proteinExistence type="predicted"/>
<evidence type="ECO:0008006" key="6">
    <source>
        <dbReference type="Google" id="ProtNLM"/>
    </source>
</evidence>
<dbReference type="AlphaFoldDB" id="A0A2U2PDB2"/>
<organism evidence="4 5">
    <name type="scientific">Pararcticibacter amylolyticus</name>
    <dbReference type="NCBI Taxonomy" id="2173175"/>
    <lineage>
        <taxon>Bacteria</taxon>
        <taxon>Pseudomonadati</taxon>
        <taxon>Bacteroidota</taxon>
        <taxon>Sphingobacteriia</taxon>
        <taxon>Sphingobacteriales</taxon>
        <taxon>Sphingobacteriaceae</taxon>
        <taxon>Pararcticibacter</taxon>
    </lineage>
</organism>
<keyword evidence="5" id="KW-1185">Reference proteome</keyword>
<keyword evidence="2" id="KW-0812">Transmembrane</keyword>
<accession>A0A2U2PDB2</accession>
<dbReference type="RefSeq" id="WP_109417116.1">
    <property type="nucleotide sequence ID" value="NZ_QEAS01000015.1"/>
</dbReference>
<feature type="chain" id="PRO_5015445223" description="Protein BatD" evidence="3">
    <location>
        <begin position="26"/>
        <end position="327"/>
    </location>
</feature>
<name>A0A2U2PDB2_9SPHI</name>
<keyword evidence="3" id="KW-0732">Signal</keyword>
<feature type="signal peptide" evidence="3">
    <location>
        <begin position="1"/>
        <end position="25"/>
    </location>
</feature>
<dbReference type="Proteomes" id="UP000245647">
    <property type="component" value="Unassembled WGS sequence"/>
</dbReference>
<evidence type="ECO:0000313" key="4">
    <source>
        <dbReference type="EMBL" id="PWG79332.1"/>
    </source>
</evidence>
<feature type="region of interest" description="Disordered" evidence="1">
    <location>
        <begin position="306"/>
        <end position="327"/>
    </location>
</feature>
<evidence type="ECO:0000313" key="5">
    <source>
        <dbReference type="Proteomes" id="UP000245647"/>
    </source>
</evidence>
<reference evidence="4 5" key="1">
    <citation type="submission" date="2018-04" db="EMBL/GenBank/DDBJ databases">
        <title>Pedobacter chongqingensis sp. nov., isolated from a rottenly hemp rope.</title>
        <authorList>
            <person name="Cai Y."/>
        </authorList>
    </citation>
    <scope>NUCLEOTIDE SEQUENCE [LARGE SCALE GENOMIC DNA]</scope>
    <source>
        <strain evidence="4 5">FJ4-8</strain>
    </source>
</reference>
<comment type="caution">
    <text evidence="4">The sequence shown here is derived from an EMBL/GenBank/DDBJ whole genome shotgun (WGS) entry which is preliminary data.</text>
</comment>